<dbReference type="Pfam" id="PF16900">
    <property type="entry name" value="REPA_OB_2"/>
    <property type="match status" value="1"/>
</dbReference>
<feature type="domain" description="Replication factor-A protein 1 N-terminal" evidence="11">
    <location>
        <begin position="5"/>
        <end position="96"/>
    </location>
</feature>
<evidence type="ECO:0000313" key="14">
    <source>
        <dbReference type="EMBL" id="GMI42953.1"/>
    </source>
</evidence>
<dbReference type="InterPro" id="IPR004591">
    <property type="entry name" value="Rfa1"/>
</dbReference>
<gene>
    <name evidence="14" type="ORF">TrCOL_g6919</name>
</gene>
<dbReference type="Pfam" id="PF08646">
    <property type="entry name" value="Rep_fac-A_C"/>
    <property type="match status" value="1"/>
</dbReference>
<keyword evidence="5 9" id="KW-0863">Zinc-finger</keyword>
<sequence length="611" mass="67686">MVYQLTTGAIARMMRKEDVKNPTLQAIHVKQVGSQERYRVILSDGELFMQGMLASQLNEYVVNGSLKENTIITVNDFITNLVQGKPVVILLKMAVVDTNSPKIGQPADAHSSGAANSAPAAPQAPAYGAPPPAPSGGNTYSNPYASRQPTNTYGSSGPVGRASGESNIVPISALNPYQNRWTIKGRITNKGDIRKWSNAKGEGCLFSIDILDASGMDIRGTFFKEDAEKWFNILEPEKVYTFTGGRLKVANPQWNKCKCQHEITFDRSTDIQLVEDDDAIKANIYDFKKISDIESIEPETIIDIIGVVISISPVSSITSKKTGNELLKCELTVLDDSNAEIRITLWGEKAKKAENEFDGCPVVAFKSVKVSDYGGRSLGSLNSSSIAVKPKTPETEVIKTWFDNQGTNAASTRKTMSGAGGGGNRDSFENRKYVSFIKDSSLGYNEKPDWLSFKGTISFIKKDKEGGPWYPACPNKEEPCRNMCKVTQTSDNQWVCERCSKQYPDCCRRYIYSLTCVDDTSCTWATAFNDQAELMLGGITANEMNQYLENGDSQKFEEIFQEALFTDWIFKCKVKNEMVNDEQRVKTTIYGMQKVDYVEESKNLLKAIAGF</sequence>
<dbReference type="CDD" id="cd04476">
    <property type="entry name" value="RPA1_DBD_C"/>
    <property type="match status" value="1"/>
</dbReference>
<keyword evidence="6 9" id="KW-0862">Zinc</keyword>
<evidence type="ECO:0000256" key="5">
    <source>
        <dbReference type="ARBA" id="ARBA00022771"/>
    </source>
</evidence>
<comment type="similarity">
    <text evidence="2 9">Belongs to the replication factor A protein 1 family.</text>
</comment>
<protein>
    <recommendedName>
        <fullName evidence="9">Replication protein A subunit</fullName>
    </recommendedName>
</protein>
<dbReference type="CDD" id="cd04475">
    <property type="entry name" value="RPA1_DBD_B"/>
    <property type="match status" value="1"/>
</dbReference>
<dbReference type="InterPro" id="IPR012340">
    <property type="entry name" value="NA-bd_OB-fold"/>
</dbReference>
<keyword evidence="3 9" id="KW-0235">DNA replication</keyword>
<evidence type="ECO:0000256" key="1">
    <source>
        <dbReference type="ARBA" id="ARBA00004123"/>
    </source>
</evidence>
<keyword evidence="4 9" id="KW-0479">Metal-binding</keyword>
<dbReference type="PANTHER" id="PTHR47165">
    <property type="entry name" value="OS03G0429900 PROTEIN"/>
    <property type="match status" value="1"/>
</dbReference>
<feature type="region of interest" description="Disordered" evidence="10">
    <location>
        <begin position="104"/>
        <end position="161"/>
    </location>
</feature>
<dbReference type="InterPro" id="IPR013955">
    <property type="entry name" value="Rep_factor-A_C"/>
</dbReference>
<dbReference type="GO" id="GO:0003677">
    <property type="term" value="F:DNA binding"/>
    <property type="evidence" value="ECO:0007669"/>
    <property type="project" value="UniProtKB-KW"/>
</dbReference>
<evidence type="ECO:0000259" key="12">
    <source>
        <dbReference type="Pfam" id="PF08646"/>
    </source>
</evidence>
<evidence type="ECO:0000256" key="3">
    <source>
        <dbReference type="ARBA" id="ARBA00022705"/>
    </source>
</evidence>
<dbReference type="FunFam" id="2.40.50.140:FF:000090">
    <property type="entry name" value="Replication protein A subunit"/>
    <property type="match status" value="1"/>
</dbReference>
<dbReference type="InterPro" id="IPR031657">
    <property type="entry name" value="REPA_OB_2"/>
</dbReference>
<dbReference type="EMBL" id="BRYA01000186">
    <property type="protein sequence ID" value="GMI42953.1"/>
    <property type="molecule type" value="Genomic_DNA"/>
</dbReference>
<reference evidence="15" key="1">
    <citation type="journal article" date="2023" name="Commun. Biol.">
        <title>Genome analysis of Parmales, the sister group of diatoms, reveals the evolutionary specialization of diatoms from phago-mixotrophs to photoautotrophs.</title>
        <authorList>
            <person name="Ban H."/>
            <person name="Sato S."/>
            <person name="Yoshikawa S."/>
            <person name="Yamada K."/>
            <person name="Nakamura Y."/>
            <person name="Ichinomiya M."/>
            <person name="Sato N."/>
            <person name="Blanc-Mathieu R."/>
            <person name="Endo H."/>
            <person name="Kuwata A."/>
            <person name="Ogata H."/>
        </authorList>
    </citation>
    <scope>NUCLEOTIDE SEQUENCE [LARGE SCALE GENOMIC DNA]</scope>
</reference>
<dbReference type="OrthoDB" id="1751331at2759"/>
<dbReference type="FunFam" id="2.40.50.140:FF:000117">
    <property type="entry name" value="Replication protein A subunit"/>
    <property type="match status" value="1"/>
</dbReference>
<accession>A0A9W7LB44</accession>
<evidence type="ECO:0000256" key="6">
    <source>
        <dbReference type="ARBA" id="ARBA00022833"/>
    </source>
</evidence>
<dbReference type="Gene3D" id="2.40.50.140">
    <property type="entry name" value="Nucleic acid-binding proteins"/>
    <property type="match status" value="4"/>
</dbReference>
<dbReference type="CDD" id="cd04477">
    <property type="entry name" value="RPA1N"/>
    <property type="match status" value="1"/>
</dbReference>
<keyword evidence="7 9" id="KW-0238">DNA-binding</keyword>
<dbReference type="Proteomes" id="UP001165065">
    <property type="component" value="Unassembled WGS sequence"/>
</dbReference>
<evidence type="ECO:0000256" key="2">
    <source>
        <dbReference type="ARBA" id="ARBA00005690"/>
    </source>
</evidence>
<comment type="caution">
    <text evidence="14">The sequence shown here is derived from an EMBL/GenBank/DDBJ whole genome shotgun (WGS) entry which is preliminary data.</text>
</comment>
<comment type="subcellular location">
    <subcellularLocation>
        <location evidence="1 9">Nucleus</location>
    </subcellularLocation>
</comment>
<dbReference type="GO" id="GO:0008270">
    <property type="term" value="F:zinc ion binding"/>
    <property type="evidence" value="ECO:0007669"/>
    <property type="project" value="UniProtKB-KW"/>
</dbReference>
<dbReference type="CDD" id="cd04474">
    <property type="entry name" value="RPA1_DBD_A"/>
    <property type="match status" value="1"/>
</dbReference>
<dbReference type="InterPro" id="IPR007199">
    <property type="entry name" value="Rep_factor-A_N"/>
</dbReference>
<organism evidence="14 15">
    <name type="scientific">Triparma columacea</name>
    <dbReference type="NCBI Taxonomy" id="722753"/>
    <lineage>
        <taxon>Eukaryota</taxon>
        <taxon>Sar</taxon>
        <taxon>Stramenopiles</taxon>
        <taxon>Ochrophyta</taxon>
        <taxon>Bolidophyceae</taxon>
        <taxon>Parmales</taxon>
        <taxon>Triparmaceae</taxon>
        <taxon>Triparma</taxon>
    </lineage>
</organism>
<feature type="domain" description="Replication factor A C-terminal" evidence="12">
    <location>
        <begin position="450"/>
        <end position="604"/>
    </location>
</feature>
<dbReference type="FunFam" id="2.40.50.140:FF:000064">
    <property type="entry name" value="Replication protein A subunit"/>
    <property type="match status" value="1"/>
</dbReference>
<name>A0A9W7LB44_9STRA</name>
<dbReference type="Pfam" id="PF04057">
    <property type="entry name" value="Rep-A_N"/>
    <property type="match status" value="1"/>
</dbReference>
<evidence type="ECO:0000256" key="4">
    <source>
        <dbReference type="ARBA" id="ARBA00022723"/>
    </source>
</evidence>
<feature type="compositionally biased region" description="Polar residues" evidence="10">
    <location>
        <begin position="138"/>
        <end position="155"/>
    </location>
</feature>
<evidence type="ECO:0000256" key="7">
    <source>
        <dbReference type="ARBA" id="ARBA00023125"/>
    </source>
</evidence>
<keyword evidence="8 9" id="KW-0539">Nucleus</keyword>
<evidence type="ECO:0000259" key="13">
    <source>
        <dbReference type="Pfam" id="PF16900"/>
    </source>
</evidence>
<feature type="domain" description="Replication protein A OB" evidence="13">
    <location>
        <begin position="290"/>
        <end position="388"/>
    </location>
</feature>
<keyword evidence="15" id="KW-1185">Reference proteome</keyword>
<proteinExistence type="inferred from homology"/>
<evidence type="ECO:0000256" key="10">
    <source>
        <dbReference type="SAM" id="MobiDB-lite"/>
    </source>
</evidence>
<evidence type="ECO:0000256" key="9">
    <source>
        <dbReference type="RuleBase" id="RU364130"/>
    </source>
</evidence>
<dbReference type="InterPro" id="IPR047192">
    <property type="entry name" value="Euk_RPA1_DBD_C"/>
</dbReference>
<dbReference type="GO" id="GO:0006260">
    <property type="term" value="P:DNA replication"/>
    <property type="evidence" value="ECO:0007669"/>
    <property type="project" value="UniProtKB-KW"/>
</dbReference>
<evidence type="ECO:0000259" key="11">
    <source>
        <dbReference type="Pfam" id="PF04057"/>
    </source>
</evidence>
<dbReference type="GO" id="GO:0006281">
    <property type="term" value="P:DNA repair"/>
    <property type="evidence" value="ECO:0007669"/>
    <property type="project" value="InterPro"/>
</dbReference>
<evidence type="ECO:0000256" key="8">
    <source>
        <dbReference type="ARBA" id="ARBA00023242"/>
    </source>
</evidence>
<dbReference type="SUPFAM" id="SSF50249">
    <property type="entry name" value="Nucleic acid-binding proteins"/>
    <property type="match status" value="4"/>
</dbReference>
<evidence type="ECO:0000313" key="15">
    <source>
        <dbReference type="Proteomes" id="UP001165065"/>
    </source>
</evidence>
<dbReference type="PANTHER" id="PTHR47165:SF4">
    <property type="entry name" value="OS03G0429900 PROTEIN"/>
    <property type="match status" value="1"/>
</dbReference>
<feature type="compositionally biased region" description="Low complexity" evidence="10">
    <location>
        <begin position="109"/>
        <end position="127"/>
    </location>
</feature>
<dbReference type="AlphaFoldDB" id="A0A9W7LB44"/>
<dbReference type="GO" id="GO:0006310">
    <property type="term" value="P:DNA recombination"/>
    <property type="evidence" value="ECO:0007669"/>
    <property type="project" value="InterPro"/>
</dbReference>
<dbReference type="NCBIfam" id="TIGR00617">
    <property type="entry name" value="rpa1"/>
    <property type="match status" value="1"/>
</dbReference>
<dbReference type="GO" id="GO:0005634">
    <property type="term" value="C:nucleus"/>
    <property type="evidence" value="ECO:0007669"/>
    <property type="project" value="UniProtKB-SubCell"/>
</dbReference>
<dbReference type="FunFam" id="2.40.50.140:FF:000041">
    <property type="entry name" value="Replication protein A subunit"/>
    <property type="match status" value="1"/>
</dbReference>